<reference evidence="1" key="1">
    <citation type="submission" date="2023-10" db="EMBL/GenBank/DDBJ databases">
        <authorList>
            <person name="Rodriguez Cubillos JULIANA M."/>
            <person name="De Vega J."/>
        </authorList>
    </citation>
    <scope>NUCLEOTIDE SEQUENCE</scope>
</reference>
<dbReference type="Proteomes" id="UP001177021">
    <property type="component" value="Unassembled WGS sequence"/>
</dbReference>
<keyword evidence="2" id="KW-1185">Reference proteome</keyword>
<proteinExistence type="predicted"/>
<evidence type="ECO:0000313" key="2">
    <source>
        <dbReference type="Proteomes" id="UP001177021"/>
    </source>
</evidence>
<sequence length="349" mass="38370">MGCFFSKATTKNQNPQNHQPHPKPSLPKSTQNHHEQTPPPEEEESVKEVLSETPISKPNQVPIFIPETKTQIPLLQNPYEKFQNNSRHQVPILIPETKTQLPSAHNPSQKFETSKSHQVPILIPETKTQLPLPQNPSQKFETKGSIEEVTEVVSQLSETTTVTESFSTATTATTATVTEKREDEATSKQCSRGESTATHHHKWNRSPSRKRPHVAADGNVAGGNERRVKSPARRSEPSPEKKMKSGSRLVRGRESGPVANRKINASSAGVRRDSAEGSGRRSRSPSCSRSVGGSSKVGISGGRKQAPVAVENGMEKKSENEEVEEKSDIVSQGESIENPHVSMECFIFL</sequence>
<accession>A0ACB0KCQ8</accession>
<comment type="caution">
    <text evidence="1">The sequence shown here is derived from an EMBL/GenBank/DDBJ whole genome shotgun (WGS) entry which is preliminary data.</text>
</comment>
<evidence type="ECO:0000313" key="1">
    <source>
        <dbReference type="EMBL" id="CAJ2655001.1"/>
    </source>
</evidence>
<gene>
    <name evidence="1" type="ORF">MILVUS5_LOCUS22027</name>
</gene>
<protein>
    <submittedName>
        <fullName evidence="1">Uncharacterized protein</fullName>
    </submittedName>
</protein>
<dbReference type="EMBL" id="CASHSV030000206">
    <property type="protein sequence ID" value="CAJ2655001.1"/>
    <property type="molecule type" value="Genomic_DNA"/>
</dbReference>
<organism evidence="1 2">
    <name type="scientific">Trifolium pratense</name>
    <name type="common">Red clover</name>
    <dbReference type="NCBI Taxonomy" id="57577"/>
    <lineage>
        <taxon>Eukaryota</taxon>
        <taxon>Viridiplantae</taxon>
        <taxon>Streptophyta</taxon>
        <taxon>Embryophyta</taxon>
        <taxon>Tracheophyta</taxon>
        <taxon>Spermatophyta</taxon>
        <taxon>Magnoliopsida</taxon>
        <taxon>eudicotyledons</taxon>
        <taxon>Gunneridae</taxon>
        <taxon>Pentapetalae</taxon>
        <taxon>rosids</taxon>
        <taxon>fabids</taxon>
        <taxon>Fabales</taxon>
        <taxon>Fabaceae</taxon>
        <taxon>Papilionoideae</taxon>
        <taxon>50 kb inversion clade</taxon>
        <taxon>NPAAA clade</taxon>
        <taxon>Hologalegina</taxon>
        <taxon>IRL clade</taxon>
        <taxon>Trifolieae</taxon>
        <taxon>Trifolium</taxon>
    </lineage>
</organism>
<name>A0ACB0KCQ8_TRIPR</name>